<protein>
    <submittedName>
        <fullName evidence="2">DUF983 domain-containing protein</fullName>
    </submittedName>
</protein>
<dbReference type="RefSeq" id="WP_112653728.1">
    <property type="nucleotide sequence ID" value="NZ_CP043451.1"/>
</dbReference>
<evidence type="ECO:0000256" key="1">
    <source>
        <dbReference type="SAM" id="Phobius"/>
    </source>
</evidence>
<evidence type="ECO:0000313" key="2">
    <source>
        <dbReference type="EMBL" id="QEM03529.1"/>
    </source>
</evidence>
<evidence type="ECO:0000313" key="3">
    <source>
        <dbReference type="EMBL" id="QTE47707.1"/>
    </source>
</evidence>
<proteinExistence type="predicted"/>
<organism evidence="2 4">
    <name type="scientific">Mucilaginibacter rubeus</name>
    <dbReference type="NCBI Taxonomy" id="2027860"/>
    <lineage>
        <taxon>Bacteria</taxon>
        <taxon>Pseudomonadati</taxon>
        <taxon>Bacteroidota</taxon>
        <taxon>Sphingobacteriia</taxon>
        <taxon>Sphingobacteriales</taxon>
        <taxon>Sphingobacteriaceae</taxon>
        <taxon>Mucilaginibacter</taxon>
    </lineage>
</organism>
<dbReference type="AlphaFoldDB" id="A0AAE6MHR8"/>
<evidence type="ECO:0000313" key="4">
    <source>
        <dbReference type="Proteomes" id="UP000250557"/>
    </source>
</evidence>
<sequence length="141" mass="16458">MVRTSRSWAMLHAKCPRCRRGNMFEGATYRFGSNKINLNCPHCQMIFEIEPGYFYAAMYISYAMNVAEGGILWAATFLITQNNDSPWLYLSTILGGLFLLAPLNFRYSRVILLYWLSPKVHYHPELDIEMPVDGNKFKWFQ</sequence>
<keyword evidence="1" id="KW-1133">Transmembrane helix</keyword>
<dbReference type="Proteomes" id="UP000250557">
    <property type="component" value="Chromosome"/>
</dbReference>
<dbReference type="EMBL" id="CP071880">
    <property type="protein sequence ID" value="QTE47707.1"/>
    <property type="molecule type" value="Genomic_DNA"/>
</dbReference>
<dbReference type="Proteomes" id="UP000663940">
    <property type="component" value="Chromosome"/>
</dbReference>
<dbReference type="EMBL" id="CP043451">
    <property type="protein sequence ID" value="QEM03529.1"/>
    <property type="molecule type" value="Genomic_DNA"/>
</dbReference>
<gene>
    <name evidence="2" type="ORF">DIU31_008365</name>
    <name evidence="3" type="ORF">J3L21_19290</name>
</gene>
<feature type="transmembrane region" description="Helical" evidence="1">
    <location>
        <begin position="53"/>
        <end position="75"/>
    </location>
</feature>
<accession>A0AAE6MHR8</accession>
<feature type="transmembrane region" description="Helical" evidence="1">
    <location>
        <begin position="87"/>
        <end position="105"/>
    </location>
</feature>
<reference evidence="2 4" key="1">
    <citation type="submission" date="2019-08" db="EMBL/GenBank/DDBJ databases">
        <title>Comparative genome analysis confer to the adaptation heavy metal polluted environment.</title>
        <authorList>
            <person name="Li Y."/>
        </authorList>
    </citation>
    <scope>NUCLEOTIDE SEQUENCE [LARGE SCALE GENOMIC DNA]</scope>
    <source>
        <strain evidence="2 4">P2</strain>
    </source>
</reference>
<keyword evidence="1" id="KW-0472">Membrane</keyword>
<reference evidence="3 5" key="2">
    <citation type="submission" date="2021-03" db="EMBL/GenBank/DDBJ databases">
        <title>Mucilaginibacter strains isolated from gold and copper mining confer multi heavy-metal resistance.</title>
        <authorList>
            <person name="Li Y."/>
        </authorList>
    </citation>
    <scope>NUCLEOTIDE SEQUENCE [LARGE SCALE GENOMIC DNA]</scope>
    <source>
        <strain evidence="3 5">P2-4</strain>
    </source>
</reference>
<evidence type="ECO:0000313" key="5">
    <source>
        <dbReference type="Proteomes" id="UP000663940"/>
    </source>
</evidence>
<keyword evidence="5" id="KW-1185">Reference proteome</keyword>
<name>A0AAE6MHR8_9SPHI</name>
<keyword evidence="1" id="KW-0812">Transmembrane</keyword>